<organism evidence="2 3">
    <name type="scientific">Mesorhizobium onobrychidis</name>
    <dbReference type="NCBI Taxonomy" id="2775404"/>
    <lineage>
        <taxon>Bacteria</taxon>
        <taxon>Pseudomonadati</taxon>
        <taxon>Pseudomonadota</taxon>
        <taxon>Alphaproteobacteria</taxon>
        <taxon>Hyphomicrobiales</taxon>
        <taxon>Phyllobacteriaceae</taxon>
        <taxon>Mesorhizobium</taxon>
    </lineage>
</organism>
<evidence type="ECO:0000259" key="1">
    <source>
        <dbReference type="Pfam" id="PF19500"/>
    </source>
</evidence>
<dbReference type="Pfam" id="PF19500">
    <property type="entry name" value="DUF6035"/>
    <property type="match status" value="1"/>
</dbReference>
<dbReference type="RefSeq" id="WP_258120080.1">
    <property type="nucleotide sequence ID" value="NZ_CP062229.1"/>
</dbReference>
<name>A0ABY5QVS1_9HYPH</name>
<dbReference type="Proteomes" id="UP001058098">
    <property type="component" value="Chromosome"/>
</dbReference>
<protein>
    <recommendedName>
        <fullName evidence="1">DUF6035 domain-containing protein</fullName>
    </recommendedName>
</protein>
<keyword evidence="3" id="KW-1185">Reference proteome</keyword>
<gene>
    <name evidence="2" type="ORF">IHQ72_33205</name>
</gene>
<proteinExistence type="predicted"/>
<dbReference type="EMBL" id="CP062229">
    <property type="protein sequence ID" value="UVC15320.1"/>
    <property type="molecule type" value="Genomic_DNA"/>
</dbReference>
<sequence length="462" mass="51754">MSPEEIPLLQRTVKGALILPAPGVVSSDTLVAMPEIEWRALRNSITDGHNGRVGGLEARCMFPGCNGLVFISERVKGNTRFPLFAHRKGEGMGCPWHQRAKLTPDEARGAQYQGNQVSPAHEFICRELDRLVRMDERFESAEIDRTYVAPSGDGHGRYPDVRFKWRGLPESVLEVQLSNTFQPEISERGIFYEKKKMPLIWILHGVEPKLSNLPSSYRDVILRHKQNAFALDAEAIQASEQGRTLILKCFLLDKAGSVTETQLVRFDSLTFPEMGLPYYRNLLLPDLEAIRARRHPWVAALKALKAKTDGNWYASSMGIDQVEAAFNALPDPPRTREDRYDFARMIAIVLTLLFEATDKYQDLVYNDLANATAALNAFLSRGGSQQAVASIVETLITRSVLSQKLKPSVHNHIKKAKAAEPVQIELGHPFFAMLAWLVPEIFDEAVREELALADALPTWAVA</sequence>
<evidence type="ECO:0000313" key="2">
    <source>
        <dbReference type="EMBL" id="UVC15320.1"/>
    </source>
</evidence>
<accession>A0ABY5QVS1</accession>
<reference evidence="2" key="1">
    <citation type="submission" date="2020-09" db="EMBL/GenBank/DDBJ databases">
        <title>Rhizobia associated with sainfoin plants.</title>
        <authorList>
            <person name="Asharfi S."/>
            <person name="Kuzmanovic N."/>
            <person name="Bunk B."/>
            <person name="Sproeer C."/>
            <person name="Becker M."/>
            <person name="Thuenen T."/>
        </authorList>
    </citation>
    <scope>NUCLEOTIDE SEQUENCE</scope>
    <source>
        <strain evidence="2">OM4</strain>
    </source>
</reference>
<evidence type="ECO:0000313" key="3">
    <source>
        <dbReference type="Proteomes" id="UP001058098"/>
    </source>
</evidence>
<dbReference type="InterPro" id="IPR046099">
    <property type="entry name" value="DUF6035"/>
</dbReference>
<feature type="domain" description="DUF6035" evidence="1">
    <location>
        <begin position="140"/>
        <end position="234"/>
    </location>
</feature>